<protein>
    <submittedName>
        <fullName evidence="1">Uncharacterized protein</fullName>
    </submittedName>
</protein>
<reference evidence="2" key="1">
    <citation type="submission" date="2016-06" db="EMBL/GenBank/DDBJ databases">
        <title>Parallel loss of symbiosis genes in relatives of nitrogen-fixing non-legume Parasponia.</title>
        <authorList>
            <person name="Van Velzen R."/>
            <person name="Holmer R."/>
            <person name="Bu F."/>
            <person name="Rutten L."/>
            <person name="Van Zeijl A."/>
            <person name="Liu W."/>
            <person name="Santuari L."/>
            <person name="Cao Q."/>
            <person name="Sharma T."/>
            <person name="Shen D."/>
            <person name="Roswanjaya Y."/>
            <person name="Wardhani T."/>
            <person name="Kalhor M.S."/>
            <person name="Jansen J."/>
            <person name="Van den Hoogen J."/>
            <person name="Gungor B."/>
            <person name="Hartog M."/>
            <person name="Hontelez J."/>
            <person name="Verver J."/>
            <person name="Yang W.-C."/>
            <person name="Schijlen E."/>
            <person name="Repin R."/>
            <person name="Schilthuizen M."/>
            <person name="Schranz E."/>
            <person name="Heidstra R."/>
            <person name="Miyata K."/>
            <person name="Fedorova E."/>
            <person name="Kohlen W."/>
            <person name="Bisseling T."/>
            <person name="Smit S."/>
            <person name="Geurts R."/>
        </authorList>
    </citation>
    <scope>NUCLEOTIDE SEQUENCE [LARGE SCALE GENOMIC DNA]</scope>
    <source>
        <strain evidence="2">cv. WU1-14</strain>
    </source>
</reference>
<sequence>MVCTVSEEDDLDLMPTDCLILGPYVEANSALIADVHASLALEDSNLSAMSFLVCMDKLRT</sequence>
<organism evidence="1 2">
    <name type="scientific">Parasponia andersonii</name>
    <name type="common">Sponia andersonii</name>
    <dbReference type="NCBI Taxonomy" id="3476"/>
    <lineage>
        <taxon>Eukaryota</taxon>
        <taxon>Viridiplantae</taxon>
        <taxon>Streptophyta</taxon>
        <taxon>Embryophyta</taxon>
        <taxon>Tracheophyta</taxon>
        <taxon>Spermatophyta</taxon>
        <taxon>Magnoliopsida</taxon>
        <taxon>eudicotyledons</taxon>
        <taxon>Gunneridae</taxon>
        <taxon>Pentapetalae</taxon>
        <taxon>rosids</taxon>
        <taxon>fabids</taxon>
        <taxon>Rosales</taxon>
        <taxon>Cannabaceae</taxon>
        <taxon>Parasponia</taxon>
    </lineage>
</organism>
<comment type="caution">
    <text evidence="1">The sequence shown here is derived from an EMBL/GenBank/DDBJ whole genome shotgun (WGS) entry which is preliminary data.</text>
</comment>
<evidence type="ECO:0000313" key="1">
    <source>
        <dbReference type="EMBL" id="PON38095.1"/>
    </source>
</evidence>
<dbReference type="EMBL" id="JXTB01000506">
    <property type="protein sequence ID" value="PON38095.1"/>
    <property type="molecule type" value="Genomic_DNA"/>
</dbReference>
<dbReference type="AlphaFoldDB" id="A0A2P5ANG3"/>
<name>A0A2P5ANG3_PARAD</name>
<gene>
    <name evidence="1" type="ORF">PanWU01x14_315330</name>
</gene>
<dbReference type="Proteomes" id="UP000237105">
    <property type="component" value="Unassembled WGS sequence"/>
</dbReference>
<proteinExistence type="predicted"/>
<accession>A0A2P5ANG3</accession>
<evidence type="ECO:0000313" key="2">
    <source>
        <dbReference type="Proteomes" id="UP000237105"/>
    </source>
</evidence>
<keyword evidence="2" id="KW-1185">Reference proteome</keyword>
<dbReference type="OrthoDB" id="10284045at2759"/>